<organism evidence="1 2">
    <name type="scientific">Chryseobacterium aquaticum</name>
    <dbReference type="NCBI Taxonomy" id="452084"/>
    <lineage>
        <taxon>Bacteria</taxon>
        <taxon>Pseudomonadati</taxon>
        <taxon>Bacteroidota</taxon>
        <taxon>Flavobacteriia</taxon>
        <taxon>Flavobacteriales</taxon>
        <taxon>Weeksellaceae</taxon>
        <taxon>Chryseobacterium group</taxon>
        <taxon>Chryseobacterium</taxon>
    </lineage>
</organism>
<dbReference type="EMBL" id="LLYZ01000008">
    <property type="protein sequence ID" value="KQK25042.1"/>
    <property type="molecule type" value="Genomic_DNA"/>
</dbReference>
<sequence>MKRIFIVLFLWAFVFGFSQSKLTVINEAKGTPISNAVVSCNDKILGKTDDNGFLEFRSKCKSVQITAENYFKESALVEDEMTVTLINASSKTQSIETVILEDKSDPKALEVLRKVNQFFKRNSPQSLDSYAYKSYEKISLDIDQDSISAFNEVFNNNFNLFKKQKTKDSINDVSARKIFSKSKLFLWERAQEYLYSKKFGEKVNILDNRISGLKQPIYEMIALQGNRDKIPDQIKTENRGLYRFYLTDTIEVDDRKNFVIRYREVSYKKTVKRRKFSGYLYIDTDTYGIKKIESISKNKNEGNITSLWTFFNNKWFLAEESVKLRMSRMKMNNSDEFPENTEEHFKKNKKSFGTYAYLSSKYFDYQSPIEEDKKDFKGYTFTVKNADGKTLQQYRTEPLSERERNTYFVIDSLGKKYNIDRKARILTGLINGQVRSGSFDFDIGEIVNYSLYEGFRLGLKAKLNENFNPYFSPDYYFAYGLEDEKFKYGIGIDIKTTLEKNSFFRIEYYDDVNSSGEYYRRLWTFRMRMMNYGNNINNDKYYRYEGASLSYLNDVSNGLTLAFAARRNTEEAKFDYNFRNSGAKFENFNMLFTLKYSPNSTNIMTPQGKSLIDQKYPELYFNFEQSFKALGGDFNYTRFDALFVQNFKTRLGTTGVRLYGGLVLGEAPIWKHFTMNGLATPRRDINFNLTSYLGFATLEGGRFYNDRFIAYYFTHKLPWYFKSIGQNVSSLDFVLRGTIGDMKHPEYHDFKFKKLDHLYQEVGLEWNNFLSSYFNLGVFYRVGYYTTTNFKQNFAFQFKLKLLEF</sequence>
<keyword evidence="2" id="KW-1185">Reference proteome</keyword>
<dbReference type="OrthoDB" id="604691at2"/>
<dbReference type="STRING" id="452084.AR438_12980"/>
<dbReference type="Proteomes" id="UP000051682">
    <property type="component" value="Unassembled WGS sequence"/>
</dbReference>
<dbReference type="AlphaFoldDB" id="A0A0Q3SIM9"/>
<proteinExistence type="predicted"/>
<evidence type="ECO:0000313" key="2">
    <source>
        <dbReference type="Proteomes" id="UP000051682"/>
    </source>
</evidence>
<evidence type="ECO:0000313" key="1">
    <source>
        <dbReference type="EMBL" id="KQK25042.1"/>
    </source>
</evidence>
<name>A0A0Q3SIM9_9FLAO</name>
<evidence type="ECO:0008006" key="3">
    <source>
        <dbReference type="Google" id="ProtNLM"/>
    </source>
</evidence>
<accession>A0A0Q3SIM9</accession>
<comment type="caution">
    <text evidence="1">The sequence shown here is derived from an EMBL/GenBank/DDBJ whole genome shotgun (WGS) entry which is preliminary data.</text>
</comment>
<reference evidence="1 2" key="1">
    <citation type="submission" date="2015-10" db="EMBL/GenBank/DDBJ databases">
        <title>Chryseobacterium aquaticum genome.</title>
        <authorList>
            <person name="Newman J.D."/>
            <person name="Ferguson M.B."/>
            <person name="Miller J.R."/>
        </authorList>
    </citation>
    <scope>NUCLEOTIDE SEQUENCE [LARGE SCALE GENOMIC DNA]</scope>
    <source>
        <strain evidence="1 2">KCTC 12483</strain>
    </source>
</reference>
<gene>
    <name evidence="1" type="ORF">AR438_12980</name>
</gene>
<dbReference type="RefSeq" id="WP_056015810.1">
    <property type="nucleotide sequence ID" value="NZ_LLYZ01000008.1"/>
</dbReference>
<protein>
    <recommendedName>
        <fullName evidence="3">Carboxypeptidase-like regulatory domain-containing protein</fullName>
    </recommendedName>
</protein>